<dbReference type="RefSeq" id="WP_166507066.1">
    <property type="nucleotide sequence ID" value="NZ_CP012661.1"/>
</dbReference>
<keyword evidence="1" id="KW-0812">Transmembrane</keyword>
<dbReference type="EMBL" id="CP012661">
    <property type="protein sequence ID" value="AMY68976.1"/>
    <property type="molecule type" value="Genomic_DNA"/>
</dbReference>
<proteinExistence type="predicted"/>
<keyword evidence="1" id="KW-0472">Membrane</keyword>
<evidence type="ECO:0000313" key="2">
    <source>
        <dbReference type="EMBL" id="AMY68976.1"/>
    </source>
</evidence>
<gene>
    <name evidence="2" type="ORF">AKL17_1724</name>
</gene>
<feature type="transmembrane region" description="Helical" evidence="1">
    <location>
        <begin position="28"/>
        <end position="45"/>
    </location>
</feature>
<dbReference type="STRING" id="1335048.AKL17_1724"/>
<reference evidence="2 3" key="1">
    <citation type="submission" date="2015-09" db="EMBL/GenBank/DDBJ databases">
        <title>Complete genome sequence of Defluviimonas alba cai42t isolated from an oilfield in Xinjiang.</title>
        <authorList>
            <person name="Geng S."/>
            <person name="Pan X."/>
            <person name="Wu X."/>
        </authorList>
    </citation>
    <scope>NUCLEOTIDE SEQUENCE [LARGE SCALE GENOMIC DNA]</scope>
    <source>
        <strain evidence="3">cai42</strain>
    </source>
</reference>
<evidence type="ECO:0000256" key="1">
    <source>
        <dbReference type="SAM" id="Phobius"/>
    </source>
</evidence>
<protein>
    <submittedName>
        <fullName evidence="2">Uncharacterized protein</fullName>
    </submittedName>
</protein>
<dbReference type="Proteomes" id="UP000076128">
    <property type="component" value="Chromosome"/>
</dbReference>
<dbReference type="AlphaFoldDB" id="A0A159Z1V7"/>
<sequence>MPLPLFLGLIAAVMLAAGATIFAATGAGLPLAALALAALGARLLLMRRRR</sequence>
<organism evidence="2 3">
    <name type="scientific">Frigidibacter mobilis</name>
    <dbReference type="NCBI Taxonomy" id="1335048"/>
    <lineage>
        <taxon>Bacteria</taxon>
        <taxon>Pseudomonadati</taxon>
        <taxon>Pseudomonadota</taxon>
        <taxon>Alphaproteobacteria</taxon>
        <taxon>Rhodobacterales</taxon>
        <taxon>Paracoccaceae</taxon>
        <taxon>Frigidibacter</taxon>
    </lineage>
</organism>
<dbReference type="KEGG" id="daa:AKL17_1724"/>
<keyword evidence="3" id="KW-1185">Reference proteome</keyword>
<evidence type="ECO:0000313" key="3">
    <source>
        <dbReference type="Proteomes" id="UP000076128"/>
    </source>
</evidence>
<name>A0A159Z1V7_9RHOB</name>
<accession>A0A159Z1V7</accession>
<keyword evidence="1" id="KW-1133">Transmembrane helix</keyword>